<proteinExistence type="predicted"/>
<evidence type="ECO:0000256" key="1">
    <source>
        <dbReference type="SAM" id="Phobius"/>
    </source>
</evidence>
<organism evidence="3 4">
    <name type="scientific">Adineta ricciae</name>
    <name type="common">Rotifer</name>
    <dbReference type="NCBI Taxonomy" id="249248"/>
    <lineage>
        <taxon>Eukaryota</taxon>
        <taxon>Metazoa</taxon>
        <taxon>Spiralia</taxon>
        <taxon>Gnathifera</taxon>
        <taxon>Rotifera</taxon>
        <taxon>Eurotatoria</taxon>
        <taxon>Bdelloidea</taxon>
        <taxon>Adinetida</taxon>
        <taxon>Adinetidae</taxon>
        <taxon>Adineta</taxon>
    </lineage>
</organism>
<gene>
    <name evidence="3" type="ORF">EDS130_LOCUS39726</name>
</gene>
<keyword evidence="1" id="KW-1133">Transmembrane helix</keyword>
<comment type="caution">
    <text evidence="3">The sequence shown here is derived from an EMBL/GenBank/DDBJ whole genome shotgun (WGS) entry which is preliminary data.</text>
</comment>
<keyword evidence="1" id="KW-0472">Membrane</keyword>
<feature type="chain" id="PRO_5032368859" evidence="2">
    <location>
        <begin position="17"/>
        <end position="122"/>
    </location>
</feature>
<name>A0A815PTJ4_ADIRI</name>
<accession>A0A815PTJ4</accession>
<protein>
    <submittedName>
        <fullName evidence="3">Uncharacterized protein</fullName>
    </submittedName>
</protein>
<keyword evidence="2" id="KW-0732">Signal</keyword>
<sequence length="122" mass="13716">MVAIVIYIFLLPLMNTFPTSLITNSADNNNNLMQNSTDLHETTTVLITEMKETETTSSSNTTVPYYEYNYASAGNPMFSSSAIVCMVFAVLVFIGCVYPLKCCKNVHLEASKVWIEDYKLYI</sequence>
<feature type="transmembrane region" description="Helical" evidence="1">
    <location>
        <begin position="77"/>
        <end position="100"/>
    </location>
</feature>
<feature type="signal peptide" evidence="2">
    <location>
        <begin position="1"/>
        <end position="16"/>
    </location>
</feature>
<dbReference type="EMBL" id="CAJNOJ010000454">
    <property type="protein sequence ID" value="CAF1454318.1"/>
    <property type="molecule type" value="Genomic_DNA"/>
</dbReference>
<reference evidence="3" key="1">
    <citation type="submission" date="2021-02" db="EMBL/GenBank/DDBJ databases">
        <authorList>
            <person name="Nowell W R."/>
        </authorList>
    </citation>
    <scope>NUCLEOTIDE SEQUENCE</scope>
</reference>
<dbReference type="AlphaFoldDB" id="A0A815PTJ4"/>
<evidence type="ECO:0000313" key="4">
    <source>
        <dbReference type="Proteomes" id="UP000663852"/>
    </source>
</evidence>
<dbReference type="Proteomes" id="UP000663852">
    <property type="component" value="Unassembled WGS sequence"/>
</dbReference>
<evidence type="ECO:0000313" key="3">
    <source>
        <dbReference type="EMBL" id="CAF1454318.1"/>
    </source>
</evidence>
<keyword evidence="1" id="KW-0812">Transmembrane</keyword>
<evidence type="ECO:0000256" key="2">
    <source>
        <dbReference type="SAM" id="SignalP"/>
    </source>
</evidence>